<dbReference type="SUPFAM" id="SSF102405">
    <property type="entry name" value="MCP/YpsA-like"/>
    <property type="match status" value="1"/>
</dbReference>
<evidence type="ECO:0000259" key="2">
    <source>
        <dbReference type="Pfam" id="PF02481"/>
    </source>
</evidence>
<dbReference type="Proteomes" id="UP000255061">
    <property type="component" value="Unassembled WGS sequence"/>
</dbReference>
<feature type="domain" description="DprA winged helix" evidence="3">
    <location>
        <begin position="310"/>
        <end position="355"/>
    </location>
</feature>
<dbReference type="InterPro" id="IPR003488">
    <property type="entry name" value="DprA"/>
</dbReference>
<dbReference type="InterPro" id="IPR041614">
    <property type="entry name" value="DprA_WH"/>
</dbReference>
<comment type="similarity">
    <text evidence="1">Belongs to the DprA/Smf family.</text>
</comment>
<dbReference type="PANTHER" id="PTHR43022:SF1">
    <property type="entry name" value="PROTEIN SMF"/>
    <property type="match status" value="1"/>
</dbReference>
<dbReference type="Gene3D" id="1.10.10.10">
    <property type="entry name" value="Winged helix-like DNA-binding domain superfamily/Winged helix DNA-binding domain"/>
    <property type="match status" value="1"/>
</dbReference>
<name>A0A380AWH0_9GAMM</name>
<dbReference type="PANTHER" id="PTHR43022">
    <property type="entry name" value="PROTEIN SMF"/>
    <property type="match status" value="1"/>
</dbReference>
<dbReference type="Pfam" id="PF17782">
    <property type="entry name" value="WHD_DprA"/>
    <property type="match status" value="1"/>
</dbReference>
<accession>A0A380AWH0</accession>
<gene>
    <name evidence="4" type="primary">smf</name>
    <name evidence="4" type="ORF">NCTC10736_03016</name>
</gene>
<sequence length="362" mass="39562">MVDWLIVGAASGLGPAKIQQLLTHMEVDDLRQRLEHEKEALPLSKHLLQSLAIDYQKVDIALEWQQQSADHHLLCFSDPLYPPLLKQLTDPPTVLFLKGCIEALALPSLAIVGSRNASPGGLQVAYQLAAEMSSMGFSICSGMAMGIDGAAHKACVDYQGRTIAVLGTGIETIYPRKHRQLYHDIQQQGCILSEFWPDVGPFAGNFPKRNRIISGLSLGTLVVEACRKSGSLITARLAMEQGREVFAVPGSILGGYHQGCHDLLRDGAKLVETAADIVEELASLTAFHLEELRLQHHIQQDDVCDLPFSSLLASVGYETTTLDVVVEHSGKTIDLVLEQMLELELQGWVIAIPGGYVRVKRS</sequence>
<dbReference type="GO" id="GO:0009294">
    <property type="term" value="P:DNA-mediated transformation"/>
    <property type="evidence" value="ECO:0007669"/>
    <property type="project" value="InterPro"/>
</dbReference>
<dbReference type="AlphaFoldDB" id="A0A380AWH0"/>
<proteinExistence type="inferred from homology"/>
<evidence type="ECO:0000259" key="3">
    <source>
        <dbReference type="Pfam" id="PF17782"/>
    </source>
</evidence>
<dbReference type="NCBIfam" id="TIGR00732">
    <property type="entry name" value="dprA"/>
    <property type="match status" value="1"/>
</dbReference>
<dbReference type="InterPro" id="IPR057666">
    <property type="entry name" value="DrpA_SLOG"/>
</dbReference>
<reference evidence="4 5" key="1">
    <citation type="submission" date="2018-06" db="EMBL/GenBank/DDBJ databases">
        <authorList>
            <consortium name="Pathogen Informatics"/>
            <person name="Doyle S."/>
        </authorList>
    </citation>
    <scope>NUCLEOTIDE SEQUENCE [LARGE SCALE GENOMIC DNA]</scope>
    <source>
        <strain evidence="4 5">NCTC10736</strain>
    </source>
</reference>
<feature type="domain" description="Smf/DprA SLOG" evidence="2">
    <location>
        <begin position="73"/>
        <end position="281"/>
    </location>
</feature>
<evidence type="ECO:0000313" key="5">
    <source>
        <dbReference type="Proteomes" id="UP000255061"/>
    </source>
</evidence>
<dbReference type="Gene3D" id="3.40.50.450">
    <property type="match status" value="1"/>
</dbReference>
<evidence type="ECO:0000313" key="4">
    <source>
        <dbReference type="EMBL" id="SUI89323.1"/>
    </source>
</evidence>
<dbReference type="Pfam" id="PF02481">
    <property type="entry name" value="DNA_processg_A"/>
    <property type="match status" value="1"/>
</dbReference>
<evidence type="ECO:0000256" key="1">
    <source>
        <dbReference type="ARBA" id="ARBA00006525"/>
    </source>
</evidence>
<organism evidence="4 5">
    <name type="scientific">Shewanella morhuae</name>
    <dbReference type="NCBI Taxonomy" id="365591"/>
    <lineage>
        <taxon>Bacteria</taxon>
        <taxon>Pseudomonadati</taxon>
        <taxon>Pseudomonadota</taxon>
        <taxon>Gammaproteobacteria</taxon>
        <taxon>Alteromonadales</taxon>
        <taxon>Shewanellaceae</taxon>
        <taxon>Shewanella</taxon>
    </lineage>
</organism>
<dbReference type="InterPro" id="IPR036388">
    <property type="entry name" value="WH-like_DNA-bd_sf"/>
</dbReference>
<protein>
    <submittedName>
        <fullName evidence="4">DNA protecting protein DprA</fullName>
    </submittedName>
</protein>
<dbReference type="EMBL" id="UGYV01000001">
    <property type="protein sequence ID" value="SUI89323.1"/>
    <property type="molecule type" value="Genomic_DNA"/>
</dbReference>